<dbReference type="PROSITE" id="PS01186">
    <property type="entry name" value="EGF_2"/>
    <property type="match status" value="1"/>
</dbReference>
<dbReference type="Pfam" id="PF01414">
    <property type="entry name" value="DSL"/>
    <property type="match status" value="1"/>
</dbReference>
<dbReference type="EMBL" id="AZBU02000011">
    <property type="protein sequence ID" value="TKR60725.1"/>
    <property type="molecule type" value="Genomic_DNA"/>
</dbReference>
<sequence>MHFASQIFDFSSIAFIQNDPQDRKHQIGSVTVDKWINRETSSECISDSELRTRRTQWIASSCSAPNSAFRGAPDFGSRPFRTPASGRLTTRAPQRNPHGLSEAVPNGRPSRRLCGIGSAAISLQNKSSLQIPFDFEWKEHYTLIVHFSRENTVVDQLAKSDRLRPGSAWTRASTTESLYFDYRIQCESGFYGADCMRQCRPAKNRICSLDGIPQCAPGWRGVLCREPVCESGCEHGKCIEPGKCICSSGFEGERCDQCISMKGCVHGSCSTPFGCDCEPGWGGTNCNTSTSICTRTRPCHNGHLPPSGISVSAASARPVSPGPRVPRR</sequence>
<dbReference type="SMART" id="SM00051">
    <property type="entry name" value="DSL"/>
    <property type="match status" value="1"/>
</dbReference>
<evidence type="ECO:0000256" key="4">
    <source>
        <dbReference type="ARBA" id="ARBA00022737"/>
    </source>
</evidence>
<dbReference type="Gene3D" id="2.10.25.10">
    <property type="entry name" value="Laminin"/>
    <property type="match status" value="1"/>
</dbReference>
<reference evidence="9 10" key="1">
    <citation type="journal article" date="2015" name="Genome Biol.">
        <title>Comparative genomics of Steinernema reveals deeply conserved gene regulatory networks.</title>
        <authorList>
            <person name="Dillman A.R."/>
            <person name="Macchietto M."/>
            <person name="Porter C.F."/>
            <person name="Rogers A."/>
            <person name="Williams B."/>
            <person name="Antoshechkin I."/>
            <person name="Lee M.M."/>
            <person name="Goodwin Z."/>
            <person name="Lu X."/>
            <person name="Lewis E.E."/>
            <person name="Goodrich-Blair H."/>
            <person name="Stock S.P."/>
            <person name="Adams B.J."/>
            <person name="Sternberg P.W."/>
            <person name="Mortazavi A."/>
        </authorList>
    </citation>
    <scope>NUCLEOTIDE SEQUENCE [LARGE SCALE GENOMIC DNA]</scope>
    <source>
        <strain evidence="9 10">ALL</strain>
    </source>
</reference>
<evidence type="ECO:0000256" key="5">
    <source>
        <dbReference type="ARBA" id="ARBA00023157"/>
    </source>
</evidence>
<feature type="region of interest" description="Disordered" evidence="7">
    <location>
        <begin position="73"/>
        <end position="108"/>
    </location>
</feature>
<dbReference type="PANTHER" id="PTHR14949">
    <property type="entry name" value="EGF-LIKE-DOMAIN, MULTIPLE 7, 8"/>
    <property type="match status" value="1"/>
</dbReference>
<comment type="caution">
    <text evidence="6">Lacks conserved residue(s) required for the propagation of feature annotation.</text>
</comment>
<comment type="caution">
    <text evidence="9">The sequence shown here is derived from an EMBL/GenBank/DDBJ whole genome shotgun (WGS) entry which is preliminary data.</text>
</comment>
<dbReference type="Gene3D" id="2.60.40.3510">
    <property type="match status" value="1"/>
</dbReference>
<keyword evidence="5 6" id="KW-1015">Disulfide bond</keyword>
<dbReference type="GO" id="GO:0005102">
    <property type="term" value="F:signaling receptor binding"/>
    <property type="evidence" value="ECO:0007669"/>
    <property type="project" value="TreeGrafter"/>
</dbReference>
<dbReference type="STRING" id="34508.A0A4V5ZXQ4"/>
<dbReference type="OrthoDB" id="5912267at2759"/>
<keyword evidence="3" id="KW-0732">Signal</keyword>
<gene>
    <name evidence="9" type="ORF">L596_027928</name>
</gene>
<keyword evidence="10" id="KW-1185">Reference proteome</keyword>
<dbReference type="InterPro" id="IPR050969">
    <property type="entry name" value="Dev_Signal_Modulators"/>
</dbReference>
<feature type="domain" description="EGF-like" evidence="8">
    <location>
        <begin position="225"/>
        <end position="256"/>
    </location>
</feature>
<evidence type="ECO:0000313" key="9">
    <source>
        <dbReference type="EMBL" id="TKR60725.1"/>
    </source>
</evidence>
<dbReference type="AlphaFoldDB" id="A0A4V5ZXQ4"/>
<proteinExistence type="predicted"/>
<dbReference type="Proteomes" id="UP000298663">
    <property type="component" value="Unassembled WGS sequence"/>
</dbReference>
<dbReference type="GO" id="GO:0007154">
    <property type="term" value="P:cell communication"/>
    <property type="evidence" value="ECO:0007669"/>
    <property type="project" value="InterPro"/>
</dbReference>
<protein>
    <recommendedName>
        <fullName evidence="8">EGF-like domain-containing protein</fullName>
    </recommendedName>
</protein>
<dbReference type="PROSITE" id="PS00022">
    <property type="entry name" value="EGF_1"/>
    <property type="match status" value="2"/>
</dbReference>
<dbReference type="InterPro" id="IPR000742">
    <property type="entry name" value="EGF"/>
</dbReference>
<dbReference type="InterPro" id="IPR001774">
    <property type="entry name" value="DSL"/>
</dbReference>
<evidence type="ECO:0000256" key="6">
    <source>
        <dbReference type="PROSITE-ProRule" id="PRU00076"/>
    </source>
</evidence>
<feature type="disulfide bond" evidence="6">
    <location>
        <begin position="246"/>
        <end position="255"/>
    </location>
</feature>
<reference evidence="9 10" key="2">
    <citation type="journal article" date="2019" name="G3 (Bethesda)">
        <title>Hybrid Assembly of the Genome of the Entomopathogenic Nematode Steinernema carpocapsae Identifies the X-Chromosome.</title>
        <authorList>
            <person name="Serra L."/>
            <person name="Macchietto M."/>
            <person name="Macias-Munoz A."/>
            <person name="McGill C.J."/>
            <person name="Rodriguez I.M."/>
            <person name="Rodriguez B."/>
            <person name="Murad R."/>
            <person name="Mortazavi A."/>
        </authorList>
    </citation>
    <scope>NUCLEOTIDE SEQUENCE [LARGE SCALE GENOMIC DNA]</scope>
    <source>
        <strain evidence="9 10">ALL</strain>
    </source>
</reference>
<keyword evidence="1" id="KW-0217">Developmental protein</keyword>
<evidence type="ECO:0000256" key="2">
    <source>
        <dbReference type="ARBA" id="ARBA00022536"/>
    </source>
</evidence>
<dbReference type="GO" id="GO:0005576">
    <property type="term" value="C:extracellular region"/>
    <property type="evidence" value="ECO:0007669"/>
    <property type="project" value="TreeGrafter"/>
</dbReference>
<evidence type="ECO:0000256" key="3">
    <source>
        <dbReference type="ARBA" id="ARBA00022729"/>
    </source>
</evidence>
<evidence type="ECO:0000256" key="1">
    <source>
        <dbReference type="ARBA" id="ARBA00022473"/>
    </source>
</evidence>
<keyword evidence="2 6" id="KW-0245">EGF-like domain</keyword>
<dbReference type="GO" id="GO:0009986">
    <property type="term" value="C:cell surface"/>
    <property type="evidence" value="ECO:0007669"/>
    <property type="project" value="TreeGrafter"/>
</dbReference>
<dbReference type="GO" id="GO:0016020">
    <property type="term" value="C:membrane"/>
    <property type="evidence" value="ECO:0007669"/>
    <property type="project" value="InterPro"/>
</dbReference>
<dbReference type="Gene3D" id="2.10.25.140">
    <property type="match status" value="1"/>
</dbReference>
<evidence type="ECO:0000259" key="8">
    <source>
        <dbReference type="PROSITE" id="PS50026"/>
    </source>
</evidence>
<organism evidence="9 10">
    <name type="scientific">Steinernema carpocapsae</name>
    <name type="common">Entomopathogenic nematode</name>
    <dbReference type="NCBI Taxonomy" id="34508"/>
    <lineage>
        <taxon>Eukaryota</taxon>
        <taxon>Metazoa</taxon>
        <taxon>Ecdysozoa</taxon>
        <taxon>Nematoda</taxon>
        <taxon>Chromadorea</taxon>
        <taxon>Rhabditida</taxon>
        <taxon>Tylenchina</taxon>
        <taxon>Panagrolaimomorpha</taxon>
        <taxon>Strongyloidoidea</taxon>
        <taxon>Steinernematidae</taxon>
        <taxon>Steinernema</taxon>
    </lineage>
</organism>
<dbReference type="SMART" id="SM00181">
    <property type="entry name" value="EGF"/>
    <property type="match status" value="3"/>
</dbReference>
<dbReference type="PANTHER" id="PTHR14949:SF56">
    <property type="entry name" value="EGF-LIKE-DOMAIN, MULTIPLE 7"/>
    <property type="match status" value="1"/>
</dbReference>
<evidence type="ECO:0000256" key="7">
    <source>
        <dbReference type="SAM" id="MobiDB-lite"/>
    </source>
</evidence>
<evidence type="ECO:0000313" key="10">
    <source>
        <dbReference type="Proteomes" id="UP000298663"/>
    </source>
</evidence>
<dbReference type="PROSITE" id="PS50026">
    <property type="entry name" value="EGF_3"/>
    <property type="match status" value="1"/>
</dbReference>
<keyword evidence="4" id="KW-0677">Repeat</keyword>
<accession>A0A4V5ZXQ4</accession>
<name>A0A4V5ZXQ4_STECR</name>
<dbReference type="Pfam" id="PF21700">
    <property type="entry name" value="EGF_DL_JAG"/>
    <property type="match status" value="1"/>
</dbReference>